<gene>
    <name evidence="4" type="ORF">PGLA1383_LOCUS43205</name>
</gene>
<dbReference type="Proteomes" id="UP000654075">
    <property type="component" value="Unassembled WGS sequence"/>
</dbReference>
<evidence type="ECO:0000256" key="2">
    <source>
        <dbReference type="SAM" id="MobiDB-lite"/>
    </source>
</evidence>
<feature type="domain" description="RRM" evidence="3">
    <location>
        <begin position="41"/>
        <end position="84"/>
    </location>
</feature>
<dbReference type="InterPro" id="IPR035979">
    <property type="entry name" value="RBD_domain_sf"/>
</dbReference>
<name>A0A813GIP1_POLGL</name>
<dbReference type="Pfam" id="PF00076">
    <property type="entry name" value="RRM_1"/>
    <property type="match status" value="1"/>
</dbReference>
<dbReference type="InterPro" id="IPR000504">
    <property type="entry name" value="RRM_dom"/>
</dbReference>
<reference evidence="4" key="1">
    <citation type="submission" date="2021-02" db="EMBL/GenBank/DDBJ databases">
        <authorList>
            <person name="Dougan E. K."/>
            <person name="Rhodes N."/>
            <person name="Thang M."/>
            <person name="Chan C."/>
        </authorList>
    </citation>
    <scope>NUCLEOTIDE SEQUENCE</scope>
</reference>
<feature type="compositionally biased region" description="Low complexity" evidence="2">
    <location>
        <begin position="94"/>
        <end position="128"/>
    </location>
</feature>
<evidence type="ECO:0000313" key="4">
    <source>
        <dbReference type="EMBL" id="CAE8626257.1"/>
    </source>
</evidence>
<protein>
    <recommendedName>
        <fullName evidence="3">RRM domain-containing protein</fullName>
    </recommendedName>
</protein>
<dbReference type="AlphaFoldDB" id="A0A813GIP1"/>
<evidence type="ECO:0000313" key="5">
    <source>
        <dbReference type="Proteomes" id="UP000654075"/>
    </source>
</evidence>
<keyword evidence="1" id="KW-0694">RNA-binding</keyword>
<proteinExistence type="predicted"/>
<dbReference type="PROSITE" id="PS50102">
    <property type="entry name" value="RRM"/>
    <property type="match status" value="1"/>
</dbReference>
<feature type="non-terminal residue" evidence="4">
    <location>
        <position position="1"/>
    </location>
</feature>
<comment type="caution">
    <text evidence="4">The sequence shown here is derived from an EMBL/GenBank/DDBJ whole genome shotgun (WGS) entry which is preliminary data.</text>
</comment>
<keyword evidence="5" id="KW-1185">Reference proteome</keyword>
<evidence type="ECO:0000259" key="3">
    <source>
        <dbReference type="PROSITE" id="PS50102"/>
    </source>
</evidence>
<accession>A0A813GIP1</accession>
<organism evidence="4 5">
    <name type="scientific">Polarella glacialis</name>
    <name type="common">Dinoflagellate</name>
    <dbReference type="NCBI Taxonomy" id="89957"/>
    <lineage>
        <taxon>Eukaryota</taxon>
        <taxon>Sar</taxon>
        <taxon>Alveolata</taxon>
        <taxon>Dinophyceae</taxon>
        <taxon>Suessiales</taxon>
        <taxon>Suessiaceae</taxon>
        <taxon>Polarella</taxon>
    </lineage>
</organism>
<dbReference type="EMBL" id="CAJNNV010028941">
    <property type="protein sequence ID" value="CAE8626257.1"/>
    <property type="molecule type" value="Genomic_DNA"/>
</dbReference>
<dbReference type="InterPro" id="IPR012677">
    <property type="entry name" value="Nucleotide-bd_a/b_plait_sf"/>
</dbReference>
<dbReference type="SUPFAM" id="SSF54928">
    <property type="entry name" value="RNA-binding domain, RBD"/>
    <property type="match status" value="1"/>
</dbReference>
<feature type="region of interest" description="Disordered" evidence="2">
    <location>
        <begin position="90"/>
        <end position="134"/>
    </location>
</feature>
<sequence length="172" mass="17715">MDAIVECSSAARSLFTTTAATTTTTTAATTRTTTTTPATTTTLFVKKLPASCTESDLHAAFGAYGRVSCVKLLKGRRAFVDLGDCSATGEGAVNNNNSNNNSNNSSSNNNNSSNNNSNNNNSNDNSSNIPESVDILGTPCPVGASVVGTADQADTRQLGLHVCPECQLDLTS</sequence>
<evidence type="ECO:0000256" key="1">
    <source>
        <dbReference type="PROSITE-ProRule" id="PRU00176"/>
    </source>
</evidence>
<dbReference type="Gene3D" id="3.30.70.330">
    <property type="match status" value="1"/>
</dbReference>
<dbReference type="GO" id="GO:0003723">
    <property type="term" value="F:RNA binding"/>
    <property type="evidence" value="ECO:0007669"/>
    <property type="project" value="UniProtKB-UniRule"/>
</dbReference>